<accession>A0A9W4WPG0</accession>
<sequence>MFSGRIGGSIFRDSSWILKISVMFVNMVSVLFWISSVMFKNIDM</sequence>
<keyword evidence="1" id="KW-0812">Transmembrane</keyword>
<dbReference type="EMBL" id="CAMKVN010001631">
    <property type="protein sequence ID" value="CAI2177202.1"/>
    <property type="molecule type" value="Genomic_DNA"/>
</dbReference>
<name>A0A9W4WPG0_9GLOM</name>
<keyword evidence="1" id="KW-1133">Transmembrane helix</keyword>
<evidence type="ECO:0000313" key="2">
    <source>
        <dbReference type="EMBL" id="CAI2177202.1"/>
    </source>
</evidence>
<gene>
    <name evidence="2" type="ORF">FWILDA_LOCUS7968</name>
</gene>
<evidence type="ECO:0000313" key="3">
    <source>
        <dbReference type="Proteomes" id="UP001153678"/>
    </source>
</evidence>
<comment type="caution">
    <text evidence="2">The sequence shown here is derived from an EMBL/GenBank/DDBJ whole genome shotgun (WGS) entry which is preliminary data.</text>
</comment>
<keyword evidence="3" id="KW-1185">Reference proteome</keyword>
<dbReference type="Proteomes" id="UP001153678">
    <property type="component" value="Unassembled WGS sequence"/>
</dbReference>
<dbReference type="AlphaFoldDB" id="A0A9W4WPG0"/>
<evidence type="ECO:0000256" key="1">
    <source>
        <dbReference type="SAM" id="Phobius"/>
    </source>
</evidence>
<protein>
    <submittedName>
        <fullName evidence="2">8878_t:CDS:1</fullName>
    </submittedName>
</protein>
<feature type="transmembrane region" description="Helical" evidence="1">
    <location>
        <begin position="20"/>
        <end position="39"/>
    </location>
</feature>
<organism evidence="2 3">
    <name type="scientific">Funneliformis geosporum</name>
    <dbReference type="NCBI Taxonomy" id="1117311"/>
    <lineage>
        <taxon>Eukaryota</taxon>
        <taxon>Fungi</taxon>
        <taxon>Fungi incertae sedis</taxon>
        <taxon>Mucoromycota</taxon>
        <taxon>Glomeromycotina</taxon>
        <taxon>Glomeromycetes</taxon>
        <taxon>Glomerales</taxon>
        <taxon>Glomeraceae</taxon>
        <taxon>Funneliformis</taxon>
    </lineage>
</organism>
<reference evidence="2" key="1">
    <citation type="submission" date="2022-08" db="EMBL/GenBank/DDBJ databases">
        <authorList>
            <person name="Kallberg Y."/>
            <person name="Tangrot J."/>
            <person name="Rosling A."/>
        </authorList>
    </citation>
    <scope>NUCLEOTIDE SEQUENCE</scope>
    <source>
        <strain evidence="2">Wild A</strain>
    </source>
</reference>
<keyword evidence="1" id="KW-0472">Membrane</keyword>
<proteinExistence type="predicted"/>